<dbReference type="EMBL" id="LXQA010048480">
    <property type="protein sequence ID" value="MCI02231.1"/>
    <property type="molecule type" value="Genomic_DNA"/>
</dbReference>
<dbReference type="Proteomes" id="UP000265520">
    <property type="component" value="Unassembled WGS sequence"/>
</dbReference>
<sequence length="119" mass="13484">NNMGERIPSGNGNGSSYFQFPPHPHPGPVGLPPSPIRSSDHRERYMAELLAERQKLGPFLQVLPQCTRLLTQEIRRISGFNQGFAEHERFEPDSPFRPLGQHPNSMPMDMEGWPAVPRE</sequence>
<protein>
    <submittedName>
        <fullName evidence="3">KH domain-containing protein</fullName>
    </submittedName>
</protein>
<organism evidence="3 4">
    <name type="scientific">Trifolium medium</name>
    <dbReference type="NCBI Taxonomy" id="97028"/>
    <lineage>
        <taxon>Eukaryota</taxon>
        <taxon>Viridiplantae</taxon>
        <taxon>Streptophyta</taxon>
        <taxon>Embryophyta</taxon>
        <taxon>Tracheophyta</taxon>
        <taxon>Spermatophyta</taxon>
        <taxon>Magnoliopsida</taxon>
        <taxon>eudicotyledons</taxon>
        <taxon>Gunneridae</taxon>
        <taxon>Pentapetalae</taxon>
        <taxon>rosids</taxon>
        <taxon>fabids</taxon>
        <taxon>Fabales</taxon>
        <taxon>Fabaceae</taxon>
        <taxon>Papilionoideae</taxon>
        <taxon>50 kb inversion clade</taxon>
        <taxon>NPAAA clade</taxon>
        <taxon>Hologalegina</taxon>
        <taxon>IRL clade</taxon>
        <taxon>Trifolieae</taxon>
        <taxon>Trifolium</taxon>
    </lineage>
</organism>
<reference evidence="3 4" key="1">
    <citation type="journal article" date="2018" name="Front. Plant Sci.">
        <title>Red Clover (Trifolium pratense) and Zigzag Clover (T. medium) - A Picture of Genomic Similarities and Differences.</title>
        <authorList>
            <person name="Dluhosova J."/>
            <person name="Istvanek J."/>
            <person name="Nedelnik J."/>
            <person name="Repkova J."/>
        </authorList>
    </citation>
    <scope>NUCLEOTIDE SEQUENCE [LARGE SCALE GENOMIC DNA]</scope>
    <source>
        <strain evidence="4">cv. 10/8</strain>
        <tissue evidence="3">Leaf</tissue>
    </source>
</reference>
<evidence type="ECO:0000256" key="1">
    <source>
        <dbReference type="SAM" id="MobiDB-lite"/>
    </source>
</evidence>
<name>A0A392NQV0_9FABA</name>
<evidence type="ECO:0000313" key="3">
    <source>
        <dbReference type="EMBL" id="MCI02231.1"/>
    </source>
</evidence>
<feature type="region of interest" description="Disordered" evidence="1">
    <location>
        <begin position="89"/>
        <end position="119"/>
    </location>
</feature>
<feature type="non-terminal residue" evidence="3">
    <location>
        <position position="119"/>
    </location>
</feature>
<proteinExistence type="predicted"/>
<dbReference type="Pfam" id="PF16544">
    <property type="entry name" value="STAR_dimer"/>
    <property type="match status" value="1"/>
</dbReference>
<dbReference type="Gene3D" id="1.20.5.4010">
    <property type="match status" value="1"/>
</dbReference>
<dbReference type="InterPro" id="IPR032377">
    <property type="entry name" value="STAR_dimer"/>
</dbReference>
<comment type="caution">
    <text evidence="3">The sequence shown here is derived from an EMBL/GenBank/DDBJ whole genome shotgun (WGS) entry which is preliminary data.</text>
</comment>
<feature type="region of interest" description="Disordered" evidence="1">
    <location>
        <begin position="1"/>
        <end position="39"/>
    </location>
</feature>
<accession>A0A392NQV0</accession>
<evidence type="ECO:0000259" key="2">
    <source>
        <dbReference type="Pfam" id="PF16544"/>
    </source>
</evidence>
<dbReference type="AlphaFoldDB" id="A0A392NQV0"/>
<feature type="domain" description="STAR protein homodimerisation region" evidence="2">
    <location>
        <begin position="40"/>
        <end position="88"/>
    </location>
</feature>
<feature type="compositionally biased region" description="Pro residues" evidence="1">
    <location>
        <begin position="21"/>
        <end position="35"/>
    </location>
</feature>
<evidence type="ECO:0000313" key="4">
    <source>
        <dbReference type="Proteomes" id="UP000265520"/>
    </source>
</evidence>
<keyword evidence="4" id="KW-1185">Reference proteome</keyword>
<feature type="non-terminal residue" evidence="3">
    <location>
        <position position="1"/>
    </location>
</feature>